<reference evidence="2 3" key="1">
    <citation type="submission" date="2023-02" db="EMBL/GenBank/DDBJ databases">
        <title>LHISI_Scaffold_Assembly.</title>
        <authorList>
            <person name="Stuart O.P."/>
            <person name="Cleave R."/>
            <person name="Magrath M.J.L."/>
            <person name="Mikheyev A.S."/>
        </authorList>
    </citation>
    <scope>NUCLEOTIDE SEQUENCE [LARGE SCALE GENOMIC DNA]</scope>
    <source>
        <strain evidence="2">Daus_M_001</strain>
        <tissue evidence="2">Leg muscle</tissue>
    </source>
</reference>
<proteinExistence type="predicted"/>
<organism evidence="2 3">
    <name type="scientific">Dryococelus australis</name>
    <dbReference type="NCBI Taxonomy" id="614101"/>
    <lineage>
        <taxon>Eukaryota</taxon>
        <taxon>Metazoa</taxon>
        <taxon>Ecdysozoa</taxon>
        <taxon>Arthropoda</taxon>
        <taxon>Hexapoda</taxon>
        <taxon>Insecta</taxon>
        <taxon>Pterygota</taxon>
        <taxon>Neoptera</taxon>
        <taxon>Polyneoptera</taxon>
        <taxon>Phasmatodea</taxon>
        <taxon>Verophasmatodea</taxon>
        <taxon>Anareolatae</taxon>
        <taxon>Phasmatidae</taxon>
        <taxon>Eurycanthinae</taxon>
        <taxon>Dryococelus</taxon>
    </lineage>
</organism>
<evidence type="ECO:0000313" key="2">
    <source>
        <dbReference type="EMBL" id="KAJ8874101.1"/>
    </source>
</evidence>
<evidence type="ECO:0000256" key="1">
    <source>
        <dbReference type="SAM" id="MobiDB-lite"/>
    </source>
</evidence>
<protein>
    <submittedName>
        <fullName evidence="2">Uncharacterized protein</fullName>
    </submittedName>
</protein>
<keyword evidence="3" id="KW-1185">Reference proteome</keyword>
<comment type="caution">
    <text evidence="2">The sequence shown here is derived from an EMBL/GenBank/DDBJ whole genome shotgun (WGS) entry which is preliminary data.</text>
</comment>
<accession>A0ABQ9GQ25</accession>
<evidence type="ECO:0000313" key="3">
    <source>
        <dbReference type="Proteomes" id="UP001159363"/>
    </source>
</evidence>
<dbReference type="Proteomes" id="UP001159363">
    <property type="component" value="Chromosome 9"/>
</dbReference>
<sequence>MRHEFRSHGLAQRIGEWLRPHRKNLHDISSLGVVYSPRARIEHACAHTREQTLALVLSLAIDEHLEQHSLTSLPGATVSLLAFHRGEPGSIPGPVTGLSQVGIVPDDAVGRGPPRGSPHTPPPPFFFSFRHLSILTSITLNGSQDLVGFSKVESSRECTAACLLCAAWPPRVFVAAHRRRGFRFQPAAPANHGRERAYLGHYQDEYYAPCSPAIAGRCKHLFVSPDLLSRVASTFIKSLPVDTMTRMLSTCFPVLFSLPAIGDVRISRCYLVVDEAPNLLVSFFGGPWLDYPLTPRRTGFDSRRSRSRAFSHEGIVLDDAAVWRVFSGISRSGAAPYSPSFTFIGSQDLHVKTAANEHTPETPSIHRTGESILQAIELAKFYLLLAVYLGLRGRWSRVEGKSPPARLTSCSRRVRPATRSPFADR</sequence>
<dbReference type="EMBL" id="JARBHB010000010">
    <property type="protein sequence ID" value="KAJ8874101.1"/>
    <property type="molecule type" value="Genomic_DNA"/>
</dbReference>
<name>A0ABQ9GQ25_9NEOP</name>
<feature type="region of interest" description="Disordered" evidence="1">
    <location>
        <begin position="400"/>
        <end position="425"/>
    </location>
</feature>
<gene>
    <name evidence="2" type="ORF">PR048_024942</name>
</gene>